<dbReference type="EMBL" id="BOMP01000054">
    <property type="protein sequence ID" value="GIE40763.1"/>
    <property type="molecule type" value="Genomic_DNA"/>
</dbReference>
<dbReference type="SMART" id="SM00421">
    <property type="entry name" value="HTH_LUXR"/>
    <property type="match status" value="1"/>
</dbReference>
<reference evidence="6 7" key="1">
    <citation type="submission" date="2020-08" db="EMBL/GenBank/DDBJ databases">
        <title>Sequencing the genomes of 1000 actinobacteria strains.</title>
        <authorList>
            <person name="Klenk H.-P."/>
        </authorList>
    </citation>
    <scope>NUCLEOTIDE SEQUENCE [LARGE SCALE GENOMIC DNA]</scope>
    <source>
        <strain evidence="6 7">DSM 43150</strain>
    </source>
</reference>
<feature type="domain" description="HTH luxR-type" evidence="4">
    <location>
        <begin position="796"/>
        <end position="861"/>
    </location>
</feature>
<evidence type="ECO:0000313" key="6">
    <source>
        <dbReference type="EMBL" id="MBB4754183.1"/>
    </source>
</evidence>
<evidence type="ECO:0000259" key="4">
    <source>
        <dbReference type="PROSITE" id="PS50043"/>
    </source>
</evidence>
<keyword evidence="1" id="KW-0805">Transcription regulation</keyword>
<dbReference type="CDD" id="cd06170">
    <property type="entry name" value="LuxR_C_like"/>
    <property type="match status" value="1"/>
</dbReference>
<dbReference type="AlphaFoldDB" id="A0A7W7HPA1"/>
<dbReference type="Gene3D" id="3.40.50.300">
    <property type="entry name" value="P-loop containing nucleotide triphosphate hydrolases"/>
    <property type="match status" value="1"/>
</dbReference>
<dbReference type="InterPro" id="IPR041617">
    <property type="entry name" value="TPR_MalT"/>
</dbReference>
<keyword evidence="8" id="KW-1185">Reference proteome</keyword>
<organism evidence="6 7">
    <name type="scientific">Actinoplanes lobatus</name>
    <dbReference type="NCBI Taxonomy" id="113568"/>
    <lineage>
        <taxon>Bacteria</taxon>
        <taxon>Bacillati</taxon>
        <taxon>Actinomycetota</taxon>
        <taxon>Actinomycetes</taxon>
        <taxon>Micromonosporales</taxon>
        <taxon>Micromonosporaceae</taxon>
        <taxon>Actinoplanes</taxon>
    </lineage>
</organism>
<evidence type="ECO:0000313" key="7">
    <source>
        <dbReference type="Proteomes" id="UP000590511"/>
    </source>
</evidence>
<dbReference type="SUPFAM" id="SSF52540">
    <property type="entry name" value="P-loop containing nucleoside triphosphate hydrolases"/>
    <property type="match status" value="1"/>
</dbReference>
<dbReference type="PRINTS" id="PR00038">
    <property type="entry name" value="HTHLUXR"/>
</dbReference>
<evidence type="ECO:0000256" key="1">
    <source>
        <dbReference type="ARBA" id="ARBA00023015"/>
    </source>
</evidence>
<dbReference type="PANTHER" id="PTHR44688">
    <property type="entry name" value="DNA-BINDING TRANSCRIPTIONAL ACTIVATOR DEVR_DOSR"/>
    <property type="match status" value="1"/>
</dbReference>
<gene>
    <name evidence="5" type="primary">malT_1</name>
    <name evidence="5" type="ORF">Alo02nite_36610</name>
    <name evidence="6" type="ORF">BJ964_008344</name>
</gene>
<dbReference type="Gene3D" id="1.25.40.10">
    <property type="entry name" value="Tetratricopeptide repeat domain"/>
    <property type="match status" value="1"/>
</dbReference>
<protein>
    <submittedName>
        <fullName evidence="6">LuxR family maltose regulon positive regulatory protein</fullName>
    </submittedName>
    <submittedName>
        <fullName evidence="5">LuxR family transcriptional regulator</fullName>
    </submittedName>
</protein>
<dbReference type="Pfam" id="PF00196">
    <property type="entry name" value="GerE"/>
    <property type="match status" value="1"/>
</dbReference>
<dbReference type="InterPro" id="IPR016032">
    <property type="entry name" value="Sig_transdc_resp-reg_C-effctor"/>
</dbReference>
<name>A0A7W7HPA1_9ACTN</name>
<dbReference type="Pfam" id="PF25873">
    <property type="entry name" value="WHD_MalT"/>
    <property type="match status" value="1"/>
</dbReference>
<sequence length="863" mass="92506">MRDQVTTRTTVPIAVDHNLPPRLPTGLVWRGRLVEALDVGVRRAVTLICAGPGWGKTVLTATWATARSLSGPVAWLTLSERHDDPYAFWADLNRSLSAAGVTVTDGSEADPRRAFAEAVAAAEGPVVVVLDDLHEVADPRVLTGLAGLLGATPKRLRFVLLSRREPDLRLHRLRMSGDLTEIRAADLGFSLEEAAELLAQRGWALPPERLAALVRRAEGWGAGLRLAADTANGGEDAVAEYLTREVLEAQPAEVRTFLLRTSLPDRICGELADALTGGVGGHRMLERLVREKLFLEPAGGRWFRYHPMVRAALRHRLGELWPDAPARLHRAAARWHAGQGDALTSLTHAAAAEDWNLLAALVVERGVPLYTSADRPQFLELLGRIPPVLLPTSPEMAVCAVILSFARGELAAVPRRMAHARALAAQRPASPLRAETETALAVLETGAVIRWHGDMPHLAGASTALLAQLSRLTWDEAPSLLQYRAAALNNKGVAWLWTGRLDHADRYLWAAATAARTAGTPYIEVNAFAMLACLAFLQGSPGEAEEHAQTAIALAGRIDAEHRTTAAPAYLARALIETERGREPEAEEALRQGLHALGEVPEVTMSVLAGLVRVRLTLDRGEAAGARTLLAQIRAEAGPPMVAPFADRLIALAGAEIRLALGDAAGVLIRYAGQADLTAAEQVCLARAYLATGNPTAAEPLLARVRGGADRIAAVGAWLLSALAADTQGRSAVASEALARALAAAEPERIRRPFRHYDAHRVLVLAERQQWLTELRGPAGDGVLGEITGEIPMIGTGQASGPLSERELDVLQYLPTVLTAGEIAVHLSISVNTVKAHMRSIYRKLGAGRRREAVVLARQAGLL</sequence>
<dbReference type="SUPFAM" id="SSF46894">
    <property type="entry name" value="C-terminal effector domain of the bipartite response regulators"/>
    <property type="match status" value="1"/>
</dbReference>
<dbReference type="InterPro" id="IPR000792">
    <property type="entry name" value="Tscrpt_reg_LuxR_C"/>
</dbReference>
<dbReference type="InterPro" id="IPR019734">
    <property type="entry name" value="TPR_rpt"/>
</dbReference>
<dbReference type="GO" id="GO:0006355">
    <property type="term" value="P:regulation of DNA-templated transcription"/>
    <property type="evidence" value="ECO:0007669"/>
    <property type="project" value="InterPro"/>
</dbReference>
<accession>A0A7W7HPA1</accession>
<reference evidence="5 8" key="2">
    <citation type="submission" date="2021-01" db="EMBL/GenBank/DDBJ databases">
        <title>Whole genome shotgun sequence of Actinoplanes lobatus NBRC 12513.</title>
        <authorList>
            <person name="Komaki H."/>
            <person name="Tamura T."/>
        </authorList>
    </citation>
    <scope>NUCLEOTIDE SEQUENCE [LARGE SCALE GENOMIC DNA]</scope>
    <source>
        <strain evidence="5 8">NBRC 12513</strain>
    </source>
</reference>
<dbReference type="SMART" id="SM00028">
    <property type="entry name" value="TPR"/>
    <property type="match status" value="3"/>
</dbReference>
<evidence type="ECO:0000313" key="8">
    <source>
        <dbReference type="Proteomes" id="UP000631312"/>
    </source>
</evidence>
<dbReference type="InterPro" id="IPR027417">
    <property type="entry name" value="P-loop_NTPase"/>
</dbReference>
<proteinExistence type="predicted"/>
<dbReference type="InterPro" id="IPR059106">
    <property type="entry name" value="WHD_MalT"/>
</dbReference>
<evidence type="ECO:0000256" key="3">
    <source>
        <dbReference type="ARBA" id="ARBA00023163"/>
    </source>
</evidence>
<evidence type="ECO:0000313" key="5">
    <source>
        <dbReference type="EMBL" id="GIE40763.1"/>
    </source>
</evidence>
<comment type="caution">
    <text evidence="6">The sequence shown here is derived from an EMBL/GenBank/DDBJ whole genome shotgun (WGS) entry which is preliminary data.</text>
</comment>
<dbReference type="PANTHER" id="PTHR44688:SF16">
    <property type="entry name" value="DNA-BINDING TRANSCRIPTIONAL ACTIVATOR DEVR_DOSR"/>
    <property type="match status" value="1"/>
</dbReference>
<dbReference type="Proteomes" id="UP000631312">
    <property type="component" value="Unassembled WGS sequence"/>
</dbReference>
<dbReference type="InterPro" id="IPR011990">
    <property type="entry name" value="TPR-like_helical_dom_sf"/>
</dbReference>
<dbReference type="Gene3D" id="1.10.10.10">
    <property type="entry name" value="Winged helix-like DNA-binding domain superfamily/Winged helix DNA-binding domain"/>
    <property type="match status" value="1"/>
</dbReference>
<dbReference type="GO" id="GO:0003677">
    <property type="term" value="F:DNA binding"/>
    <property type="evidence" value="ECO:0007669"/>
    <property type="project" value="UniProtKB-KW"/>
</dbReference>
<evidence type="ECO:0000256" key="2">
    <source>
        <dbReference type="ARBA" id="ARBA00023125"/>
    </source>
</evidence>
<dbReference type="PROSITE" id="PS50043">
    <property type="entry name" value="HTH_LUXR_2"/>
    <property type="match status" value="1"/>
</dbReference>
<keyword evidence="3" id="KW-0804">Transcription</keyword>
<dbReference type="EMBL" id="JACHNC010000001">
    <property type="protein sequence ID" value="MBB4754183.1"/>
    <property type="molecule type" value="Genomic_DNA"/>
</dbReference>
<dbReference type="InterPro" id="IPR036388">
    <property type="entry name" value="WH-like_DNA-bd_sf"/>
</dbReference>
<dbReference type="Pfam" id="PF17874">
    <property type="entry name" value="TPR_MalT"/>
    <property type="match status" value="1"/>
</dbReference>
<dbReference type="SUPFAM" id="SSF48452">
    <property type="entry name" value="TPR-like"/>
    <property type="match status" value="1"/>
</dbReference>
<dbReference type="RefSeq" id="WP_229807044.1">
    <property type="nucleotide sequence ID" value="NZ_BOMP01000054.1"/>
</dbReference>
<dbReference type="Proteomes" id="UP000590511">
    <property type="component" value="Unassembled WGS sequence"/>
</dbReference>
<keyword evidence="2" id="KW-0238">DNA-binding</keyword>